<protein>
    <submittedName>
        <fullName evidence="4">TetR family transcriptional regulator</fullName>
    </submittedName>
</protein>
<dbReference type="Pfam" id="PF00440">
    <property type="entry name" value="TetR_N"/>
    <property type="match status" value="1"/>
</dbReference>
<dbReference type="PANTHER" id="PTHR30055">
    <property type="entry name" value="HTH-TYPE TRANSCRIPTIONAL REGULATOR RUTR"/>
    <property type="match status" value="1"/>
</dbReference>
<name>A0ABP8J8I2_9ACTN</name>
<gene>
    <name evidence="4" type="ORF">GCM10023147_10680</name>
</gene>
<dbReference type="PRINTS" id="PR00455">
    <property type="entry name" value="HTHTETR"/>
</dbReference>
<dbReference type="Gene3D" id="1.10.357.10">
    <property type="entry name" value="Tetracycline Repressor, domain 2"/>
    <property type="match status" value="1"/>
</dbReference>
<proteinExistence type="predicted"/>
<keyword evidence="1 2" id="KW-0238">DNA-binding</keyword>
<dbReference type="PROSITE" id="PS50977">
    <property type="entry name" value="HTH_TETR_2"/>
    <property type="match status" value="1"/>
</dbReference>
<dbReference type="EMBL" id="BAABFR010000011">
    <property type="protein sequence ID" value="GAA4386896.1"/>
    <property type="molecule type" value="Genomic_DNA"/>
</dbReference>
<evidence type="ECO:0000256" key="1">
    <source>
        <dbReference type="ARBA" id="ARBA00023125"/>
    </source>
</evidence>
<dbReference type="InterPro" id="IPR001647">
    <property type="entry name" value="HTH_TetR"/>
</dbReference>
<comment type="caution">
    <text evidence="4">The sequence shown here is derived from an EMBL/GenBank/DDBJ whole genome shotgun (WGS) entry which is preliminary data.</text>
</comment>
<dbReference type="InterPro" id="IPR009057">
    <property type="entry name" value="Homeodomain-like_sf"/>
</dbReference>
<dbReference type="InterPro" id="IPR050109">
    <property type="entry name" value="HTH-type_TetR-like_transc_reg"/>
</dbReference>
<accession>A0ABP8J8I2</accession>
<keyword evidence="5" id="KW-1185">Reference proteome</keyword>
<dbReference type="SUPFAM" id="SSF46689">
    <property type="entry name" value="Homeodomain-like"/>
    <property type="match status" value="1"/>
</dbReference>
<evidence type="ECO:0000256" key="2">
    <source>
        <dbReference type="PROSITE-ProRule" id="PRU00335"/>
    </source>
</evidence>
<evidence type="ECO:0000313" key="4">
    <source>
        <dbReference type="EMBL" id="GAA4386896.1"/>
    </source>
</evidence>
<reference evidence="5" key="1">
    <citation type="journal article" date="2019" name="Int. J. Syst. Evol. Microbiol.">
        <title>The Global Catalogue of Microorganisms (GCM) 10K type strain sequencing project: providing services to taxonomists for standard genome sequencing and annotation.</title>
        <authorList>
            <consortium name="The Broad Institute Genomics Platform"/>
            <consortium name="The Broad Institute Genome Sequencing Center for Infectious Disease"/>
            <person name="Wu L."/>
            <person name="Ma J."/>
        </authorList>
    </citation>
    <scope>NUCLEOTIDE SEQUENCE [LARGE SCALE GENOMIC DNA]</scope>
    <source>
        <strain evidence="5">JCM 17688</strain>
    </source>
</reference>
<evidence type="ECO:0000259" key="3">
    <source>
        <dbReference type="PROSITE" id="PS50977"/>
    </source>
</evidence>
<organism evidence="4 5">
    <name type="scientific">Tsukamurella soli</name>
    <dbReference type="NCBI Taxonomy" id="644556"/>
    <lineage>
        <taxon>Bacteria</taxon>
        <taxon>Bacillati</taxon>
        <taxon>Actinomycetota</taxon>
        <taxon>Actinomycetes</taxon>
        <taxon>Mycobacteriales</taxon>
        <taxon>Tsukamurellaceae</taxon>
        <taxon>Tsukamurella</taxon>
    </lineage>
</organism>
<dbReference type="PANTHER" id="PTHR30055:SF209">
    <property type="entry name" value="POSSIBLE TRANSCRIPTIONAL REGULATORY PROTEIN (PROBABLY TETR-FAMILY)"/>
    <property type="match status" value="1"/>
</dbReference>
<dbReference type="Proteomes" id="UP001500635">
    <property type="component" value="Unassembled WGS sequence"/>
</dbReference>
<feature type="DNA-binding region" description="H-T-H motif" evidence="2">
    <location>
        <begin position="29"/>
        <end position="48"/>
    </location>
</feature>
<feature type="domain" description="HTH tetR-type" evidence="3">
    <location>
        <begin position="7"/>
        <end position="66"/>
    </location>
</feature>
<evidence type="ECO:0000313" key="5">
    <source>
        <dbReference type="Proteomes" id="UP001500635"/>
    </source>
</evidence>
<sequence length="194" mass="21566">MVRSDTERNRKRLIKSAGHLVARKGAAVKMTDVAERAEVSTATAYRHFSSVDEILAEFRYSVGLSLLQFSLKQETHGVELLATVSREWVRLVVKHGTAMVHTRSQEGYLARLRSGVRYLTVQAEALERPIAEAAAEMGLPDPGDEGLFLWNILFDPREIFDLLATLGLTEDDVARRLTAALCAAIGGWTNERID</sequence>